<dbReference type="Proteomes" id="UP000308230">
    <property type="component" value="Unassembled WGS sequence"/>
</dbReference>
<gene>
    <name evidence="1" type="ORF">FCL54_06405</name>
</gene>
<dbReference type="PANTHER" id="PTHR40056:SF1">
    <property type="entry name" value="DUF1836 DOMAIN-CONTAINING PROTEIN"/>
    <property type="match status" value="1"/>
</dbReference>
<dbReference type="InterPro" id="IPR014975">
    <property type="entry name" value="DUF1836"/>
</dbReference>
<name>A0A5R9F3I5_9BACL</name>
<evidence type="ECO:0000313" key="2">
    <source>
        <dbReference type="Proteomes" id="UP000308230"/>
    </source>
</evidence>
<keyword evidence="2" id="KW-1185">Reference proteome</keyword>
<dbReference type="AlphaFoldDB" id="A0A5R9F3I5"/>
<organism evidence="1 2">
    <name type="scientific">Exobacillus caeni</name>
    <dbReference type="NCBI Taxonomy" id="2574798"/>
    <lineage>
        <taxon>Bacteria</taxon>
        <taxon>Bacillati</taxon>
        <taxon>Bacillota</taxon>
        <taxon>Bacilli</taxon>
        <taxon>Bacillales</taxon>
        <taxon>Guptibacillaceae</taxon>
        <taxon>Exobacillus</taxon>
    </lineage>
</organism>
<comment type="caution">
    <text evidence="1">The sequence shown here is derived from an EMBL/GenBank/DDBJ whole genome shotgun (WGS) entry which is preliminary data.</text>
</comment>
<dbReference type="Pfam" id="PF08876">
    <property type="entry name" value="DUF1836"/>
    <property type="match status" value="1"/>
</dbReference>
<dbReference type="EMBL" id="SWLG01000004">
    <property type="protein sequence ID" value="TLS38167.1"/>
    <property type="molecule type" value="Genomic_DNA"/>
</dbReference>
<dbReference type="RefSeq" id="WP_138124400.1">
    <property type="nucleotide sequence ID" value="NZ_SWLG01000004.1"/>
</dbReference>
<dbReference type="OrthoDB" id="2351599at2"/>
<proteinExistence type="predicted"/>
<reference evidence="1 2" key="1">
    <citation type="submission" date="2019-04" db="EMBL/GenBank/DDBJ databases">
        <title>Bacillus caeni sp. nov., a bacterium isolated from mangrove sediment.</title>
        <authorList>
            <person name="Huang H."/>
            <person name="Mo K."/>
            <person name="Hu Y."/>
        </authorList>
    </citation>
    <scope>NUCLEOTIDE SEQUENCE [LARGE SCALE GENOMIC DNA]</scope>
    <source>
        <strain evidence="1 2">HB172195</strain>
    </source>
</reference>
<evidence type="ECO:0000313" key="1">
    <source>
        <dbReference type="EMBL" id="TLS38167.1"/>
    </source>
</evidence>
<sequence length="250" mass="28607">MEDLQIARKDMASLLLSLKENAGDSPNEILYRIWKEMCLYSGHEKGEFESFVSTVLPPVFYKLLKADRKNVGFSINEVVSLGNKLAFTNLTPTAVQNWVKRDVKELIGSPQRGKKYAVEQAAILLIVEDLKTVLDFESIRRLLKMLFNNPADRTDDLMDPIDFYLAYSTIFEKIDELMKMSGDNPDYSFEKLLEREAAFYTAGLPYLNTKMKKNIDNAIVIAILAVQTAYFQSLARNYSNTVSYTQHHFS</sequence>
<accession>A0A5R9F3I5</accession>
<dbReference type="PANTHER" id="PTHR40056">
    <property type="entry name" value="HYPOTHETICAL CYTOSOLIC PROTEIN"/>
    <property type="match status" value="1"/>
</dbReference>
<protein>
    <submittedName>
        <fullName evidence="1">DUF1836 domain-containing protein</fullName>
    </submittedName>
</protein>